<organism evidence="1">
    <name type="scientific">marine sediment metagenome</name>
    <dbReference type="NCBI Taxonomy" id="412755"/>
    <lineage>
        <taxon>unclassified sequences</taxon>
        <taxon>metagenomes</taxon>
        <taxon>ecological metagenomes</taxon>
    </lineage>
</organism>
<accession>X0VPZ1</accession>
<dbReference type="AlphaFoldDB" id="X0VPZ1"/>
<dbReference type="EMBL" id="BARS01024969">
    <property type="protein sequence ID" value="GAG13227.1"/>
    <property type="molecule type" value="Genomic_DNA"/>
</dbReference>
<proteinExistence type="predicted"/>
<sequence>EANRTEEHPDRDTPEVPKNIHAVLRQVYGNVDGRDLTVVMQRR</sequence>
<protein>
    <submittedName>
        <fullName evidence="1">Uncharacterized protein</fullName>
    </submittedName>
</protein>
<feature type="non-terminal residue" evidence="1">
    <location>
        <position position="1"/>
    </location>
</feature>
<reference evidence="1" key="1">
    <citation type="journal article" date="2014" name="Front. Microbiol.">
        <title>High frequency of phylogenetically diverse reductive dehalogenase-homologous genes in deep subseafloor sedimentary metagenomes.</title>
        <authorList>
            <person name="Kawai M."/>
            <person name="Futagami T."/>
            <person name="Toyoda A."/>
            <person name="Takaki Y."/>
            <person name="Nishi S."/>
            <person name="Hori S."/>
            <person name="Arai W."/>
            <person name="Tsubouchi T."/>
            <person name="Morono Y."/>
            <person name="Uchiyama I."/>
            <person name="Ito T."/>
            <person name="Fujiyama A."/>
            <person name="Inagaki F."/>
            <person name="Takami H."/>
        </authorList>
    </citation>
    <scope>NUCLEOTIDE SEQUENCE</scope>
    <source>
        <strain evidence="1">Expedition CK06-06</strain>
    </source>
</reference>
<gene>
    <name evidence="1" type="ORF">S01H1_39546</name>
</gene>
<evidence type="ECO:0000313" key="1">
    <source>
        <dbReference type="EMBL" id="GAG13227.1"/>
    </source>
</evidence>
<name>X0VPZ1_9ZZZZ</name>
<comment type="caution">
    <text evidence="1">The sequence shown here is derived from an EMBL/GenBank/DDBJ whole genome shotgun (WGS) entry which is preliminary data.</text>
</comment>